<accession>A0ABT2LP26</accession>
<proteinExistence type="predicted"/>
<keyword evidence="3" id="KW-1185">Reference proteome</keyword>
<gene>
    <name evidence="2" type="ORF">N5A92_14765</name>
</gene>
<dbReference type="EMBL" id="JAOCZP010000004">
    <property type="protein sequence ID" value="MCT7376298.1"/>
    <property type="molecule type" value="Genomic_DNA"/>
</dbReference>
<dbReference type="PANTHER" id="PTHR42773">
    <property type="entry name" value="METALLO-BETA-LACTAMASE-RELATED"/>
    <property type="match status" value="1"/>
</dbReference>
<dbReference type="RefSeq" id="WP_260904089.1">
    <property type="nucleotide sequence ID" value="NZ_JAOCZP010000004.1"/>
</dbReference>
<dbReference type="InterPro" id="IPR036866">
    <property type="entry name" value="RibonucZ/Hydroxyglut_hydro"/>
</dbReference>
<dbReference type="SMART" id="SM00849">
    <property type="entry name" value="Lactamase_B"/>
    <property type="match status" value="1"/>
</dbReference>
<dbReference type="SUPFAM" id="SSF56281">
    <property type="entry name" value="Metallo-hydrolase/oxidoreductase"/>
    <property type="match status" value="1"/>
</dbReference>
<feature type="domain" description="Metallo-beta-lactamase" evidence="1">
    <location>
        <begin position="24"/>
        <end position="195"/>
    </location>
</feature>
<dbReference type="InterPro" id="IPR001279">
    <property type="entry name" value="Metallo-B-lactamas"/>
</dbReference>
<name>A0ABT2LP26_9HYPH</name>
<dbReference type="PANTHER" id="PTHR42773:SF1">
    <property type="entry name" value="METALLO-BETA-LACTAMASE FAMILY PROTEIN"/>
    <property type="match status" value="1"/>
</dbReference>
<evidence type="ECO:0000313" key="3">
    <source>
        <dbReference type="Proteomes" id="UP001320831"/>
    </source>
</evidence>
<comment type="caution">
    <text evidence="2">The sequence shown here is derived from an EMBL/GenBank/DDBJ whole genome shotgun (WGS) entry which is preliminary data.</text>
</comment>
<dbReference type="Proteomes" id="UP001320831">
    <property type="component" value="Unassembled WGS sequence"/>
</dbReference>
<sequence>MRQLYPDLWQTSLERPVPGEPKAAAHAYLLIRDGGNVLFYNTGREASGKPGEDDDLRKIEELGGIAHQLLGHWHEASPSLSKIKQLFGSTLAVHERDAEAVEREAGTTPDLTFTSRHTFLDNVEVIPTPGHTHGSTAFLYRSPHGRTYLFTGDTIVPSKDSWLAAGFEDDPGQPNLRQSLELLRGLEPDVVLAAGALGDQTFKEVSRTEWQAAVDAAAASLR</sequence>
<organism evidence="2 3">
    <name type="scientific">Chelativorans salis</name>
    <dbReference type="NCBI Taxonomy" id="2978478"/>
    <lineage>
        <taxon>Bacteria</taxon>
        <taxon>Pseudomonadati</taxon>
        <taxon>Pseudomonadota</taxon>
        <taxon>Alphaproteobacteria</taxon>
        <taxon>Hyphomicrobiales</taxon>
        <taxon>Phyllobacteriaceae</taxon>
        <taxon>Chelativorans</taxon>
    </lineage>
</organism>
<evidence type="ECO:0000259" key="1">
    <source>
        <dbReference type="SMART" id="SM00849"/>
    </source>
</evidence>
<evidence type="ECO:0000313" key="2">
    <source>
        <dbReference type="EMBL" id="MCT7376298.1"/>
    </source>
</evidence>
<protein>
    <recommendedName>
        <fullName evidence="1">Metallo-beta-lactamase domain-containing protein</fullName>
    </recommendedName>
</protein>
<dbReference type="Gene3D" id="3.60.15.10">
    <property type="entry name" value="Ribonuclease Z/Hydroxyacylglutathione hydrolase-like"/>
    <property type="match status" value="1"/>
</dbReference>
<reference evidence="2 3" key="1">
    <citation type="submission" date="2022-09" db="EMBL/GenBank/DDBJ databases">
        <title>Chelativorans salina sp. nov., a novel slightly halophilic bacterium isolated from a saline lake sediment enrichment.</title>
        <authorList>
            <person name="Gao L."/>
            <person name="Fang B.-Z."/>
            <person name="Li W.-J."/>
        </authorList>
    </citation>
    <scope>NUCLEOTIDE SEQUENCE [LARGE SCALE GENOMIC DNA]</scope>
    <source>
        <strain evidence="2 3">EGI FJ00035</strain>
    </source>
</reference>
<dbReference type="Pfam" id="PF00753">
    <property type="entry name" value="Lactamase_B"/>
    <property type="match status" value="1"/>
</dbReference>